<dbReference type="PANTHER" id="PTHR43439:SF2">
    <property type="entry name" value="ENZYME, PUTATIVE (JCVI)-RELATED"/>
    <property type="match status" value="1"/>
</dbReference>
<dbReference type="InterPro" id="IPR042099">
    <property type="entry name" value="ANL_N_sf"/>
</dbReference>
<dbReference type="PROSITE" id="PS00012">
    <property type="entry name" value="PHOSPHOPANTETHEINE"/>
    <property type="match status" value="1"/>
</dbReference>
<dbReference type="PROSITE" id="PS50075">
    <property type="entry name" value="CARRIER"/>
    <property type="match status" value="1"/>
</dbReference>
<dbReference type="Pfam" id="PF00550">
    <property type="entry name" value="PP-binding"/>
    <property type="match status" value="1"/>
</dbReference>
<dbReference type="Gene3D" id="3.40.50.720">
    <property type="entry name" value="NAD(P)-binding Rossmann-like Domain"/>
    <property type="match status" value="1"/>
</dbReference>
<evidence type="ECO:0000256" key="2">
    <source>
        <dbReference type="ARBA" id="ARBA00022553"/>
    </source>
</evidence>
<keyword evidence="5" id="KW-1185">Reference proteome</keyword>
<evidence type="ECO:0000259" key="3">
    <source>
        <dbReference type="PROSITE" id="PS50075"/>
    </source>
</evidence>
<dbReference type="InterPro" id="IPR020806">
    <property type="entry name" value="PKS_PP-bd"/>
</dbReference>
<keyword evidence="2" id="KW-0597">Phosphoprotein</keyword>
<dbReference type="Proteomes" id="UP000030671">
    <property type="component" value="Unassembled WGS sequence"/>
</dbReference>
<dbReference type="eggNOG" id="KOG1178">
    <property type="taxonomic scope" value="Eukaryota"/>
</dbReference>
<dbReference type="SUPFAM" id="SSF51735">
    <property type="entry name" value="NAD(P)-binding Rossmann-fold domains"/>
    <property type="match status" value="1"/>
</dbReference>
<sequence length="1098" mass="120795">MPSSPVVANNSHSAPALPLVTSIPLPLPEYIVRLARTRLDREIVLILDDTGRPSDARISSLTWRHVLTHVHRRAGFILKATGRAPRKLGEEAVNVGLLARSDYSYFVTLMAMIMLRWTVLLISPRNSPEAIKSLMQSVGGVYLIVDAESSALAASVASNSFETVHAPKDDHVADQLTSQSELAEWDNFLGYATDLNLAEEARRPVVHLHTSGSTGTCILELFPIFSLMGYVDKGHPKKIPWTHEFTVTLSHVMRKDRPEAVDTIVYTPLPLYHATGHTLSIITLLGTGGVYTFVNTRHPISVSLVLRQLSLFGPKLQDVDLVLAPSIIEDLIGGETKDQGLQALRTVHMVLFCGAPLKKDIGDFLVKSGVCLMAGYGMTETGLLARMSPSVDRDPLDWDYYCFLDDYNVKLDPVDEAGLLHSLLVMPGTITPCVLNQGDPIAFKTGDLWLHHPDPTKAHLWKHAGRADDVVRHLSVLCPRTNRFPDTLLRISPHITHTAIFGSGRFMNGAILEPSAPLVPYTTKTVSAYLDVVWPHIFDHVNPILPQHSRLVRSLVLVAKPDKAMLLTDKGTVKVKLTLAMYEEEIEQAYQAMEDGEGLELGMPQSGFLPGDVNALRRFLRAAMANVLHHAVGDEDDLFDAGLDSLLAIRVRSSIVSAIRRSGRSAHVSRNVVYSYPTISSLVHFLQTALASDSEAGHSEDIHIQIERTIAEFTANLPYHQSPSTSSMTLDSGAVYAVTGTTGSLGSFYISLLLREPDVHKVYLLNRSSKSATVEQRQKDSFLDKGLDYGVVDQAIANGRAVYLEIDLSRKDLGLSQKAYKQLRSEVTHIVHNAWLLNFNLILPSFKTHVAGVRNIIDLSLSSPRPAPPHVTFISSVAAAGRYPGPNSVPEAPISSSHICLEQGYAHSKYVAEKILEEAVKQRSDFRATIIRTGQLSGAEETGAWARSENMPILFQSCLQLGIVPEDLPPVRWLPVNVAAEILNKEVSFSSAATFEGSRIQFYSLDNGLSAPWSLIAHALVTSRPENLRLVTMEQWLDQVMANPDTPAAKLLEFFKDLHGGDIIQGLDVTRARQVAGDIVDYEIRTDLVTKYVNYATA</sequence>
<dbReference type="InterPro" id="IPR013120">
    <property type="entry name" value="FAR_NAD-bd"/>
</dbReference>
<dbReference type="SUPFAM" id="SSF47336">
    <property type="entry name" value="ACP-like"/>
    <property type="match status" value="1"/>
</dbReference>
<dbReference type="HOGENOM" id="CLU_002220_1_0_1"/>
<dbReference type="AlphaFoldDB" id="W4K4D0"/>
<keyword evidence="1" id="KW-0596">Phosphopantetheine</keyword>
<name>W4K4D0_HETIT</name>
<reference evidence="4 5" key="1">
    <citation type="journal article" date="2012" name="New Phytol.">
        <title>Insight into trade-off between wood decay and parasitism from the genome of a fungal forest pathogen.</title>
        <authorList>
            <person name="Olson A."/>
            <person name="Aerts A."/>
            <person name="Asiegbu F."/>
            <person name="Belbahri L."/>
            <person name="Bouzid O."/>
            <person name="Broberg A."/>
            <person name="Canback B."/>
            <person name="Coutinho P.M."/>
            <person name="Cullen D."/>
            <person name="Dalman K."/>
            <person name="Deflorio G."/>
            <person name="van Diepen L.T."/>
            <person name="Dunand C."/>
            <person name="Duplessis S."/>
            <person name="Durling M."/>
            <person name="Gonthier P."/>
            <person name="Grimwood J."/>
            <person name="Fossdal C.G."/>
            <person name="Hansson D."/>
            <person name="Henrissat B."/>
            <person name="Hietala A."/>
            <person name="Himmelstrand K."/>
            <person name="Hoffmeister D."/>
            <person name="Hogberg N."/>
            <person name="James T.Y."/>
            <person name="Karlsson M."/>
            <person name="Kohler A."/>
            <person name="Kues U."/>
            <person name="Lee Y.H."/>
            <person name="Lin Y.C."/>
            <person name="Lind M."/>
            <person name="Lindquist E."/>
            <person name="Lombard V."/>
            <person name="Lucas S."/>
            <person name="Lunden K."/>
            <person name="Morin E."/>
            <person name="Murat C."/>
            <person name="Park J."/>
            <person name="Raffaello T."/>
            <person name="Rouze P."/>
            <person name="Salamov A."/>
            <person name="Schmutz J."/>
            <person name="Solheim H."/>
            <person name="Stahlberg J."/>
            <person name="Velez H."/>
            <person name="de Vries R.P."/>
            <person name="Wiebenga A."/>
            <person name="Woodward S."/>
            <person name="Yakovlev I."/>
            <person name="Garbelotto M."/>
            <person name="Martin F."/>
            <person name="Grigoriev I.V."/>
            <person name="Stenlid J."/>
        </authorList>
    </citation>
    <scope>NUCLEOTIDE SEQUENCE [LARGE SCALE GENOMIC DNA]</scope>
    <source>
        <strain evidence="4 5">TC 32-1</strain>
    </source>
</reference>
<dbReference type="SUPFAM" id="SSF56801">
    <property type="entry name" value="Acetyl-CoA synthetase-like"/>
    <property type="match status" value="1"/>
</dbReference>
<dbReference type="RefSeq" id="XP_009548710.1">
    <property type="nucleotide sequence ID" value="XM_009550415.1"/>
</dbReference>
<dbReference type="InParanoid" id="W4K4D0"/>
<dbReference type="OrthoDB" id="429813at2759"/>
<dbReference type="InterPro" id="IPR051414">
    <property type="entry name" value="Adenylate-forming_Reductase"/>
</dbReference>
<feature type="domain" description="Carrier" evidence="3">
    <location>
        <begin position="611"/>
        <end position="690"/>
    </location>
</feature>
<proteinExistence type="predicted"/>
<dbReference type="InterPro" id="IPR009081">
    <property type="entry name" value="PP-bd_ACP"/>
</dbReference>
<dbReference type="STRING" id="747525.W4K4D0"/>
<dbReference type="GO" id="GO:0031177">
    <property type="term" value="F:phosphopantetheine binding"/>
    <property type="evidence" value="ECO:0007669"/>
    <property type="project" value="InterPro"/>
</dbReference>
<evidence type="ECO:0000313" key="4">
    <source>
        <dbReference type="EMBL" id="ETW80200.1"/>
    </source>
</evidence>
<dbReference type="InterPro" id="IPR036291">
    <property type="entry name" value="NAD(P)-bd_dom_sf"/>
</dbReference>
<dbReference type="Gene3D" id="1.10.1200.10">
    <property type="entry name" value="ACP-like"/>
    <property type="match status" value="1"/>
</dbReference>
<dbReference type="Pfam" id="PF07993">
    <property type="entry name" value="NAD_binding_4"/>
    <property type="match status" value="1"/>
</dbReference>
<dbReference type="Pfam" id="PF00501">
    <property type="entry name" value="AMP-binding"/>
    <property type="match status" value="1"/>
</dbReference>
<evidence type="ECO:0000313" key="5">
    <source>
        <dbReference type="Proteomes" id="UP000030671"/>
    </source>
</evidence>
<dbReference type="Pfam" id="PF23562">
    <property type="entry name" value="AMP-binding_C_3"/>
    <property type="match status" value="1"/>
</dbReference>
<dbReference type="KEGG" id="hir:HETIRDRAFT_171317"/>
<dbReference type="Gene3D" id="3.40.50.12780">
    <property type="entry name" value="N-terminal domain of ligase-like"/>
    <property type="match status" value="1"/>
</dbReference>
<accession>W4K4D0</accession>
<dbReference type="GeneID" id="20668328"/>
<dbReference type="PANTHER" id="PTHR43439">
    <property type="entry name" value="PHENYLACETATE-COENZYME A LIGASE"/>
    <property type="match status" value="1"/>
</dbReference>
<dbReference type="SMART" id="SM00823">
    <property type="entry name" value="PKS_PP"/>
    <property type="match status" value="1"/>
</dbReference>
<evidence type="ECO:0000256" key="1">
    <source>
        <dbReference type="ARBA" id="ARBA00022450"/>
    </source>
</evidence>
<protein>
    <submittedName>
        <fullName evidence="4">Tridomain enzyme adenylation-thiolation-dehydrogenase</fullName>
    </submittedName>
</protein>
<dbReference type="InterPro" id="IPR036736">
    <property type="entry name" value="ACP-like_sf"/>
</dbReference>
<dbReference type="InterPro" id="IPR000873">
    <property type="entry name" value="AMP-dep_synth/lig_dom"/>
</dbReference>
<dbReference type="InterPro" id="IPR006162">
    <property type="entry name" value="Ppantetheine_attach_site"/>
</dbReference>
<organism evidence="4 5">
    <name type="scientific">Heterobasidion irregulare (strain TC 32-1)</name>
    <dbReference type="NCBI Taxonomy" id="747525"/>
    <lineage>
        <taxon>Eukaryota</taxon>
        <taxon>Fungi</taxon>
        <taxon>Dikarya</taxon>
        <taxon>Basidiomycota</taxon>
        <taxon>Agaricomycotina</taxon>
        <taxon>Agaricomycetes</taxon>
        <taxon>Russulales</taxon>
        <taxon>Bondarzewiaceae</taxon>
        <taxon>Heterobasidion</taxon>
        <taxon>Heterobasidion annosum species complex</taxon>
    </lineage>
</organism>
<gene>
    <name evidence="4" type="primary">nps6</name>
    <name evidence="4" type="ORF">HETIRDRAFT_171317</name>
</gene>
<dbReference type="EMBL" id="KI925460">
    <property type="protein sequence ID" value="ETW80200.1"/>
    <property type="molecule type" value="Genomic_DNA"/>
</dbReference>